<dbReference type="PANTHER" id="PTHR40267:SF1">
    <property type="entry name" value="BLR3294 PROTEIN"/>
    <property type="match status" value="1"/>
</dbReference>
<dbReference type="PIRSF" id="PIRSF015736">
    <property type="entry name" value="MI"/>
    <property type="match status" value="1"/>
</dbReference>
<evidence type="ECO:0000313" key="1">
    <source>
        <dbReference type="EMBL" id="ADH91423.1"/>
    </source>
</evidence>
<gene>
    <name evidence="1" type="ordered locus">Snov_4154</name>
</gene>
<dbReference type="STRING" id="639283.Snov_4154"/>
<dbReference type="RefSeq" id="WP_013168924.1">
    <property type="nucleotide sequence ID" value="NC_014217.1"/>
</dbReference>
<protein>
    <submittedName>
        <fullName evidence="1">Asp/Glu/hydantoin racemase</fullName>
    </submittedName>
</protein>
<dbReference type="Proteomes" id="UP000006633">
    <property type="component" value="Chromosome"/>
</dbReference>
<dbReference type="AlphaFoldDB" id="D7A1J8"/>
<dbReference type="InterPro" id="IPR026286">
    <property type="entry name" value="MaiA/AMDase"/>
</dbReference>
<dbReference type="KEGG" id="sno:Snov_4154"/>
<dbReference type="Pfam" id="PF17645">
    <property type="entry name" value="Amdase"/>
    <property type="match status" value="1"/>
</dbReference>
<name>D7A1J8_ANCN5</name>
<dbReference type="EMBL" id="CP002026">
    <property type="protein sequence ID" value="ADH91423.1"/>
    <property type="molecule type" value="Genomic_DNA"/>
</dbReference>
<organism evidence="1 2">
    <name type="scientific">Ancylobacter novellus (strain ATCC 8093 / DSM 506 / JCM 20403 / CCM 1077 / IAM 12100 / NBRC 12443 / NCIMB 10456)</name>
    <name type="common">Starkeya novella</name>
    <dbReference type="NCBI Taxonomy" id="639283"/>
    <lineage>
        <taxon>Bacteria</taxon>
        <taxon>Pseudomonadati</taxon>
        <taxon>Pseudomonadota</taxon>
        <taxon>Alphaproteobacteria</taxon>
        <taxon>Hyphomicrobiales</taxon>
        <taxon>Xanthobacteraceae</taxon>
        <taxon>Ancylobacter</taxon>
    </lineage>
</organism>
<dbReference type="HOGENOM" id="CLU_068086_3_0_5"/>
<proteinExistence type="predicted"/>
<accession>D7A1J8</accession>
<dbReference type="Gene3D" id="3.40.50.12500">
    <property type="match status" value="1"/>
</dbReference>
<sequence>MVAERHIAAPARWSRLPAEFAAEGEAGLSVGMIALATDRVGVGDFERFLASVEGLSVFTSRVPIAEVVTPASLAAMRDHLTEATARLVPGSPLDAVAFSCTSGTVAIGVENVHAAVTRARPGLPVHTPIEAGARALDVLGVRRIALLAPYLEAAGNLISGFFETASVDVLSRATFALDGDRQMNRVTPQCLIAAGKQCLVDTPEAQALFISCTGLATADVVEAIEVATGKPVVTSNQALAWDVLRGSGNASKLQGRGRLFR</sequence>
<dbReference type="PANTHER" id="PTHR40267">
    <property type="entry name" value="BLR3294 PROTEIN"/>
    <property type="match status" value="1"/>
</dbReference>
<reference evidence="1 2" key="1">
    <citation type="journal article" date="2012" name="Stand. Genomic Sci.">
        <title>Complete genome sequence of the facultatively chemolithoautotrophic and methylotrophic alpha Proteobacterium Starkeya novella type strain (ATCC 8093(T)).</title>
        <authorList>
            <person name="Kappler U."/>
            <person name="Davenport K."/>
            <person name="Beatson S."/>
            <person name="Lucas S."/>
            <person name="Lapidus A."/>
            <person name="Copeland A."/>
            <person name="Berry K.W."/>
            <person name="Glavina Del Rio T."/>
            <person name="Hammon N."/>
            <person name="Dalin E."/>
            <person name="Tice H."/>
            <person name="Pitluck S."/>
            <person name="Richardson P."/>
            <person name="Bruce D."/>
            <person name="Goodwin L.A."/>
            <person name="Han C."/>
            <person name="Tapia R."/>
            <person name="Detter J.C."/>
            <person name="Chang Y.J."/>
            <person name="Jeffries C.D."/>
            <person name="Land M."/>
            <person name="Hauser L."/>
            <person name="Kyrpides N.C."/>
            <person name="Goker M."/>
            <person name="Ivanova N."/>
            <person name="Klenk H.P."/>
            <person name="Woyke T."/>
        </authorList>
    </citation>
    <scope>NUCLEOTIDE SEQUENCE [LARGE SCALE GENOMIC DNA]</scope>
    <source>
        <strain evidence="2">ATCC 8093 / DSM 506 / JCM 20403 / CCM 1077 / IAM 12100 / NBRC 12443 / NCIMB 10456</strain>
    </source>
</reference>
<dbReference type="eggNOG" id="COG3473">
    <property type="taxonomic scope" value="Bacteria"/>
</dbReference>
<dbReference type="OrthoDB" id="9816064at2"/>
<evidence type="ECO:0000313" key="2">
    <source>
        <dbReference type="Proteomes" id="UP000006633"/>
    </source>
</evidence>
<dbReference type="InterPro" id="IPR053714">
    <property type="entry name" value="Iso_Racemase_Enz_sf"/>
</dbReference>
<keyword evidence="2" id="KW-1185">Reference proteome</keyword>